<sequence length="144" mass="17120">MHWLFKQQFPKALFYERRMSFSIMLGKQGFSPSRLEDRTTLMPSKTLASSCKNFWTNFDEYHNNTIPQHKSSTMILDHNNVTTSNYIMNENCSECRLVPVDDTQNDKSIYFNNMTYMWRLLVETYEFSSPFFWLGNKENHPTSA</sequence>
<organism evidence="1 2">
    <name type="scientific">Lupinus luteus</name>
    <name type="common">European yellow lupine</name>
    <dbReference type="NCBI Taxonomy" id="3873"/>
    <lineage>
        <taxon>Eukaryota</taxon>
        <taxon>Viridiplantae</taxon>
        <taxon>Streptophyta</taxon>
        <taxon>Embryophyta</taxon>
        <taxon>Tracheophyta</taxon>
        <taxon>Spermatophyta</taxon>
        <taxon>Magnoliopsida</taxon>
        <taxon>eudicotyledons</taxon>
        <taxon>Gunneridae</taxon>
        <taxon>Pentapetalae</taxon>
        <taxon>rosids</taxon>
        <taxon>fabids</taxon>
        <taxon>Fabales</taxon>
        <taxon>Fabaceae</taxon>
        <taxon>Papilionoideae</taxon>
        <taxon>50 kb inversion clade</taxon>
        <taxon>genistoids sensu lato</taxon>
        <taxon>core genistoids</taxon>
        <taxon>Genisteae</taxon>
        <taxon>Lupinus</taxon>
    </lineage>
</organism>
<proteinExistence type="predicted"/>
<evidence type="ECO:0000313" key="2">
    <source>
        <dbReference type="Proteomes" id="UP001497480"/>
    </source>
</evidence>
<dbReference type="AlphaFoldDB" id="A0AAV1VX12"/>
<keyword evidence="2" id="KW-1185">Reference proteome</keyword>
<accession>A0AAV1VX12</accession>
<reference evidence="1 2" key="1">
    <citation type="submission" date="2024-03" db="EMBL/GenBank/DDBJ databases">
        <authorList>
            <person name="Martinez-Hernandez J."/>
        </authorList>
    </citation>
    <scope>NUCLEOTIDE SEQUENCE [LARGE SCALE GENOMIC DNA]</scope>
</reference>
<protein>
    <submittedName>
        <fullName evidence="1">Uncharacterized protein</fullName>
    </submittedName>
</protein>
<evidence type="ECO:0000313" key="1">
    <source>
        <dbReference type="EMBL" id="CAL0301510.1"/>
    </source>
</evidence>
<gene>
    <name evidence="1" type="ORF">LLUT_LOCUS2570</name>
</gene>
<name>A0AAV1VX12_LUPLU</name>
<comment type="caution">
    <text evidence="1">The sequence shown here is derived from an EMBL/GenBank/DDBJ whole genome shotgun (WGS) entry which is preliminary data.</text>
</comment>
<dbReference type="Proteomes" id="UP001497480">
    <property type="component" value="Unassembled WGS sequence"/>
</dbReference>
<dbReference type="EMBL" id="CAXHTB010000002">
    <property type="protein sequence ID" value="CAL0301510.1"/>
    <property type="molecule type" value="Genomic_DNA"/>
</dbReference>